<evidence type="ECO:0000259" key="12">
    <source>
        <dbReference type="PROSITE" id="PS50929"/>
    </source>
</evidence>
<proteinExistence type="predicted"/>
<feature type="domain" description="TLDc" evidence="13">
    <location>
        <begin position="291"/>
        <end position="441"/>
    </location>
</feature>
<evidence type="ECO:0000313" key="15">
    <source>
        <dbReference type="Proteomes" id="UP000265703"/>
    </source>
</evidence>
<evidence type="ECO:0000259" key="13">
    <source>
        <dbReference type="PROSITE" id="PS51886"/>
    </source>
</evidence>
<feature type="transmembrane region" description="Helical" evidence="9">
    <location>
        <begin position="682"/>
        <end position="708"/>
    </location>
</feature>
<dbReference type="Pfam" id="PF00005">
    <property type="entry name" value="ABC_tran"/>
    <property type="match status" value="1"/>
</dbReference>
<keyword evidence="5" id="KW-0547">Nucleotide-binding</keyword>
<evidence type="ECO:0000256" key="1">
    <source>
        <dbReference type="ARBA" id="ARBA00004370"/>
    </source>
</evidence>
<dbReference type="InterPro" id="IPR011527">
    <property type="entry name" value="ABC1_TM_dom"/>
</dbReference>
<feature type="transmembrane region" description="Helical" evidence="9">
    <location>
        <begin position="441"/>
        <end position="464"/>
    </location>
</feature>
<comment type="subcellular location">
    <subcellularLocation>
        <location evidence="1">Membrane</location>
    </subcellularLocation>
</comment>
<evidence type="ECO:0000256" key="6">
    <source>
        <dbReference type="ARBA" id="ARBA00022840"/>
    </source>
</evidence>
<dbReference type="PANTHER" id="PTHR24223:SF353">
    <property type="entry name" value="ABC TRANSPORTER ATP-BINDING PROTEIN_PERMEASE VMR1-RELATED"/>
    <property type="match status" value="1"/>
</dbReference>
<evidence type="ECO:0000256" key="8">
    <source>
        <dbReference type="ARBA" id="ARBA00023136"/>
    </source>
</evidence>
<dbReference type="InterPro" id="IPR027417">
    <property type="entry name" value="P-loop_NTPase"/>
</dbReference>
<dbReference type="PANTHER" id="PTHR24223">
    <property type="entry name" value="ATP-BINDING CASSETTE SUB-FAMILY C"/>
    <property type="match status" value="1"/>
</dbReference>
<dbReference type="Pfam" id="PF07534">
    <property type="entry name" value="TLD"/>
    <property type="match status" value="1"/>
</dbReference>
<evidence type="ECO:0000313" key="14">
    <source>
        <dbReference type="EMBL" id="RIA94610.1"/>
    </source>
</evidence>
<evidence type="ECO:0000256" key="5">
    <source>
        <dbReference type="ARBA" id="ARBA00022741"/>
    </source>
</evidence>
<evidence type="ECO:0000259" key="10">
    <source>
        <dbReference type="PROSITE" id="PS50097"/>
    </source>
</evidence>
<dbReference type="GO" id="GO:0016887">
    <property type="term" value="F:ATP hydrolysis activity"/>
    <property type="evidence" value="ECO:0007669"/>
    <property type="project" value="InterPro"/>
</dbReference>
<dbReference type="InterPro" id="IPR003439">
    <property type="entry name" value="ABC_transporter-like_ATP-bd"/>
</dbReference>
<dbReference type="InterPro" id="IPR011705">
    <property type="entry name" value="BACK"/>
</dbReference>
<dbReference type="SMART" id="SM00875">
    <property type="entry name" value="BACK"/>
    <property type="match status" value="1"/>
</dbReference>
<keyword evidence="15" id="KW-1185">Reference proteome</keyword>
<dbReference type="PROSITE" id="PS00211">
    <property type="entry name" value="ABC_TRANSPORTER_1"/>
    <property type="match status" value="1"/>
</dbReference>
<reference evidence="14 15" key="1">
    <citation type="submission" date="2018-06" db="EMBL/GenBank/DDBJ databases">
        <title>Comparative genomics reveals the genomic features of Rhizophagus irregularis, R. cerebriforme, R. diaphanum and Gigaspora rosea, and their symbiotic lifestyle signature.</title>
        <authorList>
            <person name="Morin E."/>
            <person name="San Clemente H."/>
            <person name="Chen E.C.H."/>
            <person name="De La Providencia I."/>
            <person name="Hainaut M."/>
            <person name="Kuo A."/>
            <person name="Kohler A."/>
            <person name="Murat C."/>
            <person name="Tang N."/>
            <person name="Roy S."/>
            <person name="Loubradou J."/>
            <person name="Henrissat B."/>
            <person name="Grigoriev I.V."/>
            <person name="Corradi N."/>
            <person name="Roux C."/>
            <person name="Martin F.M."/>
        </authorList>
    </citation>
    <scope>NUCLEOTIDE SEQUENCE [LARGE SCALE GENOMIC DNA]</scope>
    <source>
        <strain evidence="14 15">DAOM 227022</strain>
    </source>
</reference>
<dbReference type="PROSITE" id="PS50929">
    <property type="entry name" value="ABC_TM1F"/>
    <property type="match status" value="1"/>
</dbReference>
<dbReference type="Gene3D" id="3.40.50.300">
    <property type="entry name" value="P-loop containing nucleotide triphosphate hydrolases"/>
    <property type="match status" value="1"/>
</dbReference>
<dbReference type="STRING" id="658196.A0A397T8Q5"/>
<keyword evidence="7 9" id="KW-1133">Transmembrane helix</keyword>
<dbReference type="PROSITE" id="PS51886">
    <property type="entry name" value="TLDC"/>
    <property type="match status" value="1"/>
</dbReference>
<dbReference type="CDD" id="cd18596">
    <property type="entry name" value="ABC_6TM_VMR1_D1_like"/>
    <property type="match status" value="1"/>
</dbReference>
<dbReference type="SMART" id="SM00225">
    <property type="entry name" value="BTB"/>
    <property type="match status" value="1"/>
</dbReference>
<dbReference type="Gene3D" id="3.30.710.10">
    <property type="entry name" value="Potassium Channel Kv1.1, Chain A"/>
    <property type="match status" value="1"/>
</dbReference>
<comment type="caution">
    <text evidence="14">The sequence shown here is derived from an EMBL/GenBank/DDBJ whole genome shotgun (WGS) entry which is preliminary data.</text>
</comment>
<evidence type="ECO:0000259" key="11">
    <source>
        <dbReference type="PROSITE" id="PS50893"/>
    </source>
</evidence>
<dbReference type="Gene3D" id="1.20.1560.10">
    <property type="entry name" value="ABC transporter type 1, transmembrane domain"/>
    <property type="match status" value="1"/>
</dbReference>
<dbReference type="PROSITE" id="PS50893">
    <property type="entry name" value="ABC_TRANSPORTER_2"/>
    <property type="match status" value="1"/>
</dbReference>
<dbReference type="InterPro" id="IPR006571">
    <property type="entry name" value="TLDc_dom"/>
</dbReference>
<dbReference type="AlphaFoldDB" id="A0A397T8Q5"/>
<name>A0A397T8Q5_9GLOM</name>
<protein>
    <recommendedName>
        <fullName evidence="16">P-loop containing nucleoside triphosphate hydrolase protein</fullName>
    </recommendedName>
</protein>
<evidence type="ECO:0000256" key="9">
    <source>
        <dbReference type="SAM" id="Phobius"/>
    </source>
</evidence>
<dbReference type="InterPro" id="IPR036640">
    <property type="entry name" value="ABC1_TM_sf"/>
</dbReference>
<feature type="domain" description="ABC transporter" evidence="11">
    <location>
        <begin position="654"/>
        <end position="918"/>
    </location>
</feature>
<keyword evidence="4" id="KW-0677">Repeat</keyword>
<keyword evidence="6" id="KW-0067">ATP-binding</keyword>
<evidence type="ECO:0000256" key="4">
    <source>
        <dbReference type="ARBA" id="ARBA00022737"/>
    </source>
</evidence>
<dbReference type="GO" id="GO:0005524">
    <property type="term" value="F:ATP binding"/>
    <property type="evidence" value="ECO:0007669"/>
    <property type="project" value="UniProtKB-KW"/>
</dbReference>
<dbReference type="InterPro" id="IPR011333">
    <property type="entry name" value="SKP1/BTB/POZ_sf"/>
</dbReference>
<dbReference type="Pfam" id="PF00651">
    <property type="entry name" value="BTB"/>
    <property type="match status" value="1"/>
</dbReference>
<gene>
    <name evidence="14" type="ORF">C1645_817774</name>
</gene>
<dbReference type="InterPro" id="IPR003593">
    <property type="entry name" value="AAA+_ATPase"/>
</dbReference>
<dbReference type="EMBL" id="QKYT01000077">
    <property type="protein sequence ID" value="RIA94610.1"/>
    <property type="molecule type" value="Genomic_DNA"/>
</dbReference>
<keyword evidence="8 9" id="KW-0472">Membrane</keyword>
<dbReference type="SMART" id="SM00382">
    <property type="entry name" value="AAA"/>
    <property type="match status" value="1"/>
</dbReference>
<keyword evidence="3 9" id="KW-0812">Transmembrane</keyword>
<keyword evidence="2" id="KW-0813">Transport</keyword>
<evidence type="ECO:0000256" key="3">
    <source>
        <dbReference type="ARBA" id="ARBA00022692"/>
    </source>
</evidence>
<feature type="transmembrane region" description="Helical" evidence="9">
    <location>
        <begin position="600"/>
        <end position="618"/>
    </location>
</feature>
<dbReference type="InterPro" id="IPR017871">
    <property type="entry name" value="ABC_transporter-like_CS"/>
</dbReference>
<sequence>MTNLLTQVLLRDIEKLYLNSYDYNVIIKVGEGLNIKKFKAHSNILCARSSYFQAALSANWVKREDNIIYLDKPNISPKVFEIILNYIYTSKCVIEADNILLDVLVAADELILLELITYLEDYIISKKKDWIHKNLVQVWKISSQHESFSKLQPYCNELIDDKPECLFESEDFITIDKITLEELLQREDINIGEEIEIWNKVIKWGIEKEPKLEKEISKWTQIDFEELKERLKDLLPHIRFYTIPGSEYYQYIRPYKKILERDFLNELKKFYIDENCEPPQDVLLHRSPLSKIIHPSQFEIIAKWIDSKEFIKEELVTYKFKLLLRGSRDGMNSDKFHQICDNKGSTLVIVKIDGTRKIIGGYNPFSWTSSGIWKVTNKSFIFSFKNRRDFNDYILSNVKLPLIAISDGHFVEFGDGDLAWFSKSYSHKAYDKKILETRRDYIKLTLTLCQAILFISLFFLRIFYIEVVLSIPDYLQYAGKNTLDDSDLDELPNEFTANELHNKIRQWRSNNLLYRMWKGDKQDIEWAIFCVFGILIGGLLHVFAISQHQYWGCSVLQSSVNSINLMAVDANRISQFMIWWASLIEGPIQIGIGLFFLYKLISSACLIGILVLVIILPIQRWTVKYFSENQENLMKTRDYRVALMNEVLQGIRMIKFNSWEKNWISRITNARKIELKFLKKSFILMSVFNLLWIASPILITTVTLQAIVSFYRIEKFLISDENKNITFKSDDKIGFENATITWNKPEENIEESFIMKDLNIEFPIEILSGPTGSGKTLLLMALLEERYSQVVKSCVLGKDFETFADGDLTEIGEQGVTLSGGQKQRIALARAVYSRAKHILIDDALSAVDTNTANYLINECISGPLMNKRTRILVTHHLNLTLSVANYIIMINNGKIVDKGEISELYDNDSINIPKEIISEDIISESSNNTTNSPLQVLSIKENSEEILVRETSRIINLDMEVIEDEKMVNDMIIISEFDGDNKPKVLVKEEEKESGTIKLNIYLKYFESNGSYLFWIITSILFISTRAGH</sequence>
<evidence type="ECO:0008006" key="16">
    <source>
        <dbReference type="Google" id="ProtNLM"/>
    </source>
</evidence>
<evidence type="ECO:0000256" key="2">
    <source>
        <dbReference type="ARBA" id="ARBA00022448"/>
    </source>
</evidence>
<feature type="domain" description="BTB" evidence="10">
    <location>
        <begin position="23"/>
        <end position="96"/>
    </location>
</feature>
<feature type="transmembrane region" description="Helical" evidence="9">
    <location>
        <begin position="526"/>
        <end position="545"/>
    </location>
</feature>
<dbReference type="SUPFAM" id="SSF90123">
    <property type="entry name" value="ABC transporter transmembrane region"/>
    <property type="match status" value="1"/>
</dbReference>
<organism evidence="14 15">
    <name type="scientific">Glomus cerebriforme</name>
    <dbReference type="NCBI Taxonomy" id="658196"/>
    <lineage>
        <taxon>Eukaryota</taxon>
        <taxon>Fungi</taxon>
        <taxon>Fungi incertae sedis</taxon>
        <taxon>Mucoromycota</taxon>
        <taxon>Glomeromycotina</taxon>
        <taxon>Glomeromycetes</taxon>
        <taxon>Glomerales</taxon>
        <taxon>Glomeraceae</taxon>
        <taxon>Glomus</taxon>
    </lineage>
</organism>
<dbReference type="InterPro" id="IPR000210">
    <property type="entry name" value="BTB/POZ_dom"/>
</dbReference>
<dbReference type="SUPFAM" id="SSF54695">
    <property type="entry name" value="POZ domain"/>
    <property type="match status" value="1"/>
</dbReference>
<dbReference type="GO" id="GO:0140359">
    <property type="term" value="F:ABC-type transporter activity"/>
    <property type="evidence" value="ECO:0007669"/>
    <property type="project" value="InterPro"/>
</dbReference>
<evidence type="ECO:0000256" key="7">
    <source>
        <dbReference type="ARBA" id="ARBA00022989"/>
    </source>
</evidence>
<dbReference type="Pfam" id="PF00664">
    <property type="entry name" value="ABC_membrane"/>
    <property type="match status" value="1"/>
</dbReference>
<feature type="domain" description="ABC transmembrane type-1" evidence="12">
    <location>
        <begin position="563"/>
        <end position="704"/>
    </location>
</feature>
<dbReference type="OrthoDB" id="6500128at2759"/>
<dbReference type="SUPFAM" id="SSF52540">
    <property type="entry name" value="P-loop containing nucleoside triphosphate hydrolases"/>
    <property type="match status" value="1"/>
</dbReference>
<dbReference type="InterPro" id="IPR050173">
    <property type="entry name" value="ABC_transporter_C-like"/>
</dbReference>
<dbReference type="Proteomes" id="UP000265703">
    <property type="component" value="Unassembled WGS sequence"/>
</dbReference>
<dbReference type="Gene3D" id="1.25.40.420">
    <property type="match status" value="1"/>
</dbReference>
<dbReference type="PROSITE" id="PS50097">
    <property type="entry name" value="BTB"/>
    <property type="match status" value="1"/>
</dbReference>
<dbReference type="GO" id="GO:0016020">
    <property type="term" value="C:membrane"/>
    <property type="evidence" value="ECO:0007669"/>
    <property type="project" value="UniProtKB-SubCell"/>
</dbReference>
<accession>A0A397T8Q5</accession>
<dbReference type="Pfam" id="PF07707">
    <property type="entry name" value="BACK"/>
    <property type="match status" value="1"/>
</dbReference>